<dbReference type="PANTHER" id="PTHR11552">
    <property type="entry name" value="GLUCOSE-METHANOL-CHOLINE GMC OXIDOREDUCTASE"/>
    <property type="match status" value="1"/>
</dbReference>
<dbReference type="SUPFAM" id="SSF51905">
    <property type="entry name" value="FAD/NAD(P)-binding domain"/>
    <property type="match status" value="1"/>
</dbReference>
<feature type="signal peptide" evidence="17">
    <location>
        <begin position="1"/>
        <end position="21"/>
    </location>
</feature>
<dbReference type="GO" id="GO:0033718">
    <property type="term" value="F:pyranose dehydrogenase (acceptor) activity"/>
    <property type="evidence" value="ECO:0007669"/>
    <property type="project" value="UniProtKB-EC"/>
</dbReference>
<feature type="chain" id="PRO_5002162473" description="pyranose dehydrogenase (acceptor)" evidence="17">
    <location>
        <begin position="22"/>
        <end position="599"/>
    </location>
</feature>
<reference evidence="21" key="2">
    <citation type="submission" date="2015-01" db="EMBL/GenBank/DDBJ databases">
        <title>Evolutionary Origins and Diversification of the Mycorrhizal Mutualists.</title>
        <authorList>
            <consortium name="DOE Joint Genome Institute"/>
            <consortium name="Mycorrhizal Genomics Consortium"/>
            <person name="Kohler A."/>
            <person name="Kuo A."/>
            <person name="Nagy L.G."/>
            <person name="Floudas D."/>
            <person name="Copeland A."/>
            <person name="Barry K.W."/>
            <person name="Cichocki N."/>
            <person name="Veneault-Fourrey C."/>
            <person name="LaButti K."/>
            <person name="Lindquist E.A."/>
            <person name="Lipzen A."/>
            <person name="Lundell T."/>
            <person name="Morin E."/>
            <person name="Murat C."/>
            <person name="Riley R."/>
            <person name="Ohm R."/>
            <person name="Sun H."/>
            <person name="Tunlid A."/>
            <person name="Henrissat B."/>
            <person name="Grigoriev I.V."/>
            <person name="Hibbett D.S."/>
            <person name="Martin F."/>
        </authorList>
    </citation>
    <scope>NUCLEOTIDE SEQUENCE [LARGE SCALE GENOMIC DNA]</scope>
    <source>
        <strain evidence="21">h7</strain>
    </source>
</reference>
<organism evidence="20 21">
    <name type="scientific">Hebeloma cylindrosporum</name>
    <dbReference type="NCBI Taxonomy" id="76867"/>
    <lineage>
        <taxon>Eukaryota</taxon>
        <taxon>Fungi</taxon>
        <taxon>Dikarya</taxon>
        <taxon>Basidiomycota</taxon>
        <taxon>Agaricomycotina</taxon>
        <taxon>Agaricomycetes</taxon>
        <taxon>Agaricomycetidae</taxon>
        <taxon>Agaricales</taxon>
        <taxon>Agaricineae</taxon>
        <taxon>Hymenogastraceae</taxon>
        <taxon>Hebeloma</taxon>
    </lineage>
</organism>
<evidence type="ECO:0000256" key="3">
    <source>
        <dbReference type="ARBA" id="ARBA00010790"/>
    </source>
</evidence>
<comment type="catalytic activity">
    <reaction evidence="10">
        <text>pyranose + acceptor = pyranos-2-ulose + reduced acceptor.</text>
        <dbReference type="EC" id="1.1.99.29"/>
    </reaction>
</comment>
<feature type="binding site" evidence="16">
    <location>
        <position position="266"/>
    </location>
    <ligand>
        <name>FAD</name>
        <dbReference type="ChEBI" id="CHEBI:57692"/>
    </ligand>
</feature>
<protein>
    <recommendedName>
        <fullName evidence="5">pyranose dehydrogenase (acceptor)</fullName>
        <ecNumber evidence="5">1.1.99.29</ecNumber>
    </recommendedName>
</protein>
<evidence type="ECO:0000256" key="7">
    <source>
        <dbReference type="ARBA" id="ARBA00022630"/>
    </source>
</evidence>
<feature type="domain" description="Glucose-methanol-choline oxidoreductase N-terminal" evidence="18">
    <location>
        <begin position="36"/>
        <end position="347"/>
    </location>
</feature>
<evidence type="ECO:0000256" key="4">
    <source>
        <dbReference type="ARBA" id="ARBA00011245"/>
    </source>
</evidence>
<evidence type="ECO:0000259" key="19">
    <source>
        <dbReference type="Pfam" id="PF05199"/>
    </source>
</evidence>
<evidence type="ECO:0000256" key="11">
    <source>
        <dbReference type="ARBA" id="ARBA00034010"/>
    </source>
</evidence>
<comment type="subunit">
    <text evidence="4">Monomer.</text>
</comment>
<evidence type="ECO:0000256" key="10">
    <source>
        <dbReference type="ARBA" id="ARBA00033986"/>
    </source>
</evidence>
<keyword evidence="21" id="KW-1185">Reference proteome</keyword>
<comment type="cofactor">
    <cofactor evidence="1 16">
        <name>FAD</name>
        <dbReference type="ChEBI" id="CHEBI:57692"/>
    </cofactor>
</comment>
<dbReference type="InterPro" id="IPR007867">
    <property type="entry name" value="GMC_OxRtase_C"/>
</dbReference>
<evidence type="ECO:0000256" key="13">
    <source>
        <dbReference type="ARBA" id="ARBA00034050"/>
    </source>
</evidence>
<dbReference type="Gene3D" id="3.30.560.10">
    <property type="entry name" value="Glucose Oxidase, domain 3"/>
    <property type="match status" value="1"/>
</dbReference>
<comment type="catalytic activity">
    <reaction evidence="13">
        <text>a pyranoside + acceptor = a pyranosid-3-ulose + reduced acceptor.</text>
        <dbReference type="EC" id="1.1.99.29"/>
    </reaction>
</comment>
<dbReference type="PIRSF" id="PIRSF000137">
    <property type="entry name" value="Alcohol_oxidase"/>
    <property type="match status" value="1"/>
</dbReference>
<dbReference type="HOGENOM" id="CLU_002865_6_3_1"/>
<evidence type="ECO:0000256" key="9">
    <source>
        <dbReference type="ARBA" id="ARBA00024699"/>
    </source>
</evidence>
<dbReference type="Gene3D" id="3.50.50.60">
    <property type="entry name" value="FAD/NAD(P)-binding domain"/>
    <property type="match status" value="1"/>
</dbReference>
<keyword evidence="17" id="KW-0732">Signal</keyword>
<evidence type="ECO:0000313" key="21">
    <source>
        <dbReference type="Proteomes" id="UP000053424"/>
    </source>
</evidence>
<comment type="subcellular location">
    <subcellularLocation>
        <location evidence="2">Secreted</location>
    </subcellularLocation>
</comment>
<evidence type="ECO:0000256" key="15">
    <source>
        <dbReference type="PIRSR" id="PIRSR000137-1"/>
    </source>
</evidence>
<dbReference type="Pfam" id="PF05199">
    <property type="entry name" value="GMC_oxred_C"/>
    <property type="match status" value="1"/>
</dbReference>
<evidence type="ECO:0000256" key="2">
    <source>
        <dbReference type="ARBA" id="ARBA00004613"/>
    </source>
</evidence>
<dbReference type="OrthoDB" id="269227at2759"/>
<evidence type="ECO:0000259" key="18">
    <source>
        <dbReference type="Pfam" id="PF00732"/>
    </source>
</evidence>
<dbReference type="Proteomes" id="UP000053424">
    <property type="component" value="Unassembled WGS sequence"/>
</dbReference>
<comment type="catalytic activity">
    <reaction evidence="11">
        <text>pyranose + acceptor = pyranos-2,3-diulose + reduced acceptor.</text>
        <dbReference type="EC" id="1.1.99.29"/>
    </reaction>
</comment>
<dbReference type="EMBL" id="KN831785">
    <property type="protein sequence ID" value="KIM39471.1"/>
    <property type="molecule type" value="Genomic_DNA"/>
</dbReference>
<evidence type="ECO:0000256" key="14">
    <source>
        <dbReference type="ARBA" id="ARBA00034059"/>
    </source>
</evidence>
<proteinExistence type="inferred from homology"/>
<dbReference type="SUPFAM" id="SSF54373">
    <property type="entry name" value="FAD-linked reductases, C-terminal domain"/>
    <property type="match status" value="1"/>
</dbReference>
<keyword evidence="7" id="KW-0285">Flavoprotein</keyword>
<dbReference type="GO" id="GO:0050660">
    <property type="term" value="F:flavin adenine dinucleotide binding"/>
    <property type="evidence" value="ECO:0007669"/>
    <property type="project" value="InterPro"/>
</dbReference>
<dbReference type="PANTHER" id="PTHR11552:SF147">
    <property type="entry name" value="CHOLINE DEHYDROGENASE, MITOCHONDRIAL"/>
    <property type="match status" value="1"/>
</dbReference>
<reference evidence="20 21" key="1">
    <citation type="submission" date="2014-04" db="EMBL/GenBank/DDBJ databases">
        <authorList>
            <consortium name="DOE Joint Genome Institute"/>
            <person name="Kuo A."/>
            <person name="Gay G."/>
            <person name="Dore J."/>
            <person name="Kohler A."/>
            <person name="Nagy L.G."/>
            <person name="Floudas D."/>
            <person name="Copeland A."/>
            <person name="Barry K.W."/>
            <person name="Cichocki N."/>
            <person name="Veneault-Fourrey C."/>
            <person name="LaButti K."/>
            <person name="Lindquist E.A."/>
            <person name="Lipzen A."/>
            <person name="Lundell T."/>
            <person name="Morin E."/>
            <person name="Murat C."/>
            <person name="Sun H."/>
            <person name="Tunlid A."/>
            <person name="Henrissat B."/>
            <person name="Grigoriev I.V."/>
            <person name="Hibbett D.S."/>
            <person name="Martin F."/>
            <person name="Nordberg H.P."/>
            <person name="Cantor M.N."/>
            <person name="Hua S.X."/>
        </authorList>
    </citation>
    <scope>NUCLEOTIDE SEQUENCE [LARGE SCALE GENOMIC DNA]</scope>
    <source>
        <strain evidence="21">h7</strain>
    </source>
</reference>
<dbReference type="InterPro" id="IPR036188">
    <property type="entry name" value="FAD/NAD-bd_sf"/>
</dbReference>
<evidence type="ECO:0000256" key="12">
    <source>
        <dbReference type="ARBA" id="ARBA00034029"/>
    </source>
</evidence>
<feature type="domain" description="Glucose-methanol-choline oxidoreductase C-terminal" evidence="19">
    <location>
        <begin position="452"/>
        <end position="588"/>
    </location>
</feature>
<name>A0A0C3C796_HEBCY</name>
<dbReference type="InterPro" id="IPR012132">
    <property type="entry name" value="GMC_OxRdtase"/>
</dbReference>
<keyword evidence="8 16" id="KW-0274">FAD</keyword>
<dbReference type="Pfam" id="PF00732">
    <property type="entry name" value="GMC_oxred_N"/>
    <property type="match status" value="1"/>
</dbReference>
<evidence type="ECO:0000256" key="16">
    <source>
        <dbReference type="PIRSR" id="PIRSR000137-2"/>
    </source>
</evidence>
<comment type="catalytic activity">
    <reaction evidence="14">
        <text>a pyranoside + acceptor = a pyranosid-3,4-diulose + reduced acceptor.</text>
        <dbReference type="EC" id="1.1.99.29"/>
    </reaction>
</comment>
<evidence type="ECO:0000256" key="1">
    <source>
        <dbReference type="ARBA" id="ARBA00001974"/>
    </source>
</evidence>
<comment type="function">
    <text evidence="9">Catalyzes the single-oxidation or sequential double oxidation reaction of carbohydrates primarily at carbon-2 and/or carbon-3 with the concomitant reduction of the flavin. The enzyme exhibits a broad sugar substrate specificity, oxidizing different aldopyranoses to the corresponding C-1, C-2, C-3 or C-1,2, C-2,3 and C-3,4 (di)dehydro sugars with substrate-specific regioselectivity. Accepts only a narrow range of electron acceptors such as substituted benzoquinones and complexed metal ions and reacts extremely slowly with O(2) as acceptor. May play a role in the natural recycling of plant matter by oxidizing all major monosaccharides in lignocellulose and by reducing quinone compounds or reactive radical species generated during lignin depolymerization.</text>
</comment>
<dbReference type="EC" id="1.1.99.29" evidence="5"/>
<evidence type="ECO:0000256" key="8">
    <source>
        <dbReference type="ARBA" id="ARBA00022827"/>
    </source>
</evidence>
<dbReference type="AlphaFoldDB" id="A0A0C3C796"/>
<accession>A0A0C3C796</accession>
<evidence type="ECO:0000256" key="5">
    <source>
        <dbReference type="ARBA" id="ARBA00013177"/>
    </source>
</evidence>
<sequence>MRSSKILSFTFSFLFTPQVLGVQILTQFTQLTNLTYDYVIIGAGNAGLVLANRLSENPKVSILVIEAGVSDQGVIAAEAPFLGPTLTPNTPYDWNYTVVPQTGMNGRTFAYPRGRLLGGSSSANYLFHQYGTNEDWDRLSKVTGDAGWSWSNMKQYIQKHEKFVPPVDGHNTTGQFIPSLHGFNGVTSVSLPGFNQTIDPMVLEATQQLSDEFPFNEDMSGGDHSLLGIGFLQSSAGQGSRSSSSTSYLAQANSRPNLTVLINTTVLKLLRSPQVASNAIPSFRKVQIATSGTIVTAAKEVLLCAGSVGTTQILQLSGIGNNNDLKSLGIATVVNNPSVGDNLSDHTLLPNIFSVKDGQSFDDFLRDQSEVNAAVQQWVANKTGIFANNVVNNFGFARLPSNASIFSSTSDPAAGPGSPHWEIILSNFWFNPGIPQPSTGNFMTVVIVLISPTSRGSIKIASTNPFDKPLIDPKYLTTDFDIFAMREAVKAIKRFLAAPAFSSHVSGPFGTSFSSATDDDSIESYVRGLTTTIFHPVGTASMSSRTAKTGVVNPDFTVKGTVGLRIVDASVFPFVPSSHTQGPVYLLAERASDIIKAAG</sequence>
<evidence type="ECO:0000256" key="6">
    <source>
        <dbReference type="ARBA" id="ARBA00022525"/>
    </source>
</evidence>
<gene>
    <name evidence="20" type="ORF">M413DRAFT_415373</name>
</gene>
<dbReference type="STRING" id="686832.A0A0C3C796"/>
<feature type="active site" description="Proton acceptor" evidence="15">
    <location>
        <position position="579"/>
    </location>
</feature>
<evidence type="ECO:0000313" key="20">
    <source>
        <dbReference type="EMBL" id="KIM39471.1"/>
    </source>
</evidence>
<keyword evidence="6" id="KW-0964">Secreted</keyword>
<comment type="catalytic activity">
    <reaction evidence="12">
        <text>pyranose + acceptor = pyranos-3-ulose + reduced acceptor.</text>
        <dbReference type="EC" id="1.1.99.29"/>
    </reaction>
</comment>
<feature type="active site" description="Proton donor" evidence="15">
    <location>
        <position position="535"/>
    </location>
</feature>
<evidence type="ECO:0000256" key="17">
    <source>
        <dbReference type="SAM" id="SignalP"/>
    </source>
</evidence>
<comment type="similarity">
    <text evidence="3">Belongs to the GMC oxidoreductase family.</text>
</comment>
<dbReference type="InterPro" id="IPR000172">
    <property type="entry name" value="GMC_OxRdtase_N"/>
</dbReference>
<dbReference type="GO" id="GO:0005576">
    <property type="term" value="C:extracellular region"/>
    <property type="evidence" value="ECO:0007669"/>
    <property type="project" value="UniProtKB-SubCell"/>
</dbReference>